<reference evidence="10 11" key="2">
    <citation type="journal article" date="2016" name="Sci. Rep.">
        <title>The genome of Rhizobiales bacteria in predatory ants reveals urease gene functions but no genes for nitrogen fixation.</title>
        <authorList>
            <person name="Neuvonen M.M."/>
            <person name="Tamarit D."/>
            <person name="Naslund K."/>
            <person name="Liebig J."/>
            <person name="Feldhaar H."/>
            <person name="Moran N.A."/>
            <person name="Guy L."/>
            <person name="Andersson S.G."/>
        </authorList>
    </citation>
    <scope>NUCLEOTIDE SEQUENCE [LARGE SCALE GENOMIC DNA]</scope>
    <source>
        <strain evidence="10 11">Hsal</strain>
    </source>
</reference>
<dbReference type="SUPFAM" id="SSF161098">
    <property type="entry name" value="MetI-like"/>
    <property type="match status" value="1"/>
</dbReference>
<keyword evidence="6 8" id="KW-1133">Transmembrane helix</keyword>
<dbReference type="PANTHER" id="PTHR30614:SF42">
    <property type="entry name" value="GLUTAMATE_ASPARTATE IMPORT PERMEASE PROTEIN GLTJ"/>
    <property type="match status" value="1"/>
</dbReference>
<organism evidence="10 11">
    <name type="scientific">Candidatus Tokpelaia hoelldobleri</name>
    <dbReference type="NCBI Taxonomy" id="1902579"/>
    <lineage>
        <taxon>Bacteria</taxon>
        <taxon>Pseudomonadati</taxon>
        <taxon>Pseudomonadota</taxon>
        <taxon>Alphaproteobacteria</taxon>
        <taxon>Hyphomicrobiales</taxon>
        <taxon>Candidatus Tokpelaia</taxon>
    </lineage>
</organism>
<dbReference type="Gene3D" id="1.10.3720.10">
    <property type="entry name" value="MetI-like"/>
    <property type="match status" value="1"/>
</dbReference>
<comment type="subcellular location">
    <subcellularLocation>
        <location evidence="1">Cell inner membrane</location>
        <topology evidence="1">Multi-pass membrane protein</topology>
    </subcellularLocation>
    <subcellularLocation>
        <location evidence="8">Cell membrane</location>
        <topology evidence="8">Multi-pass membrane protein</topology>
    </subcellularLocation>
</comment>
<evidence type="ECO:0000256" key="3">
    <source>
        <dbReference type="ARBA" id="ARBA00022448"/>
    </source>
</evidence>
<evidence type="ECO:0000256" key="2">
    <source>
        <dbReference type="ARBA" id="ARBA00010072"/>
    </source>
</evidence>
<dbReference type="EMBL" id="CP017315">
    <property type="protein sequence ID" value="AQS41238.1"/>
    <property type="molecule type" value="Genomic_DNA"/>
</dbReference>
<protein>
    <submittedName>
        <fullName evidence="10">Glutamate/aspartate ABC transporter permease protein GltJ</fullName>
    </submittedName>
</protein>
<proteinExistence type="inferred from homology"/>
<dbReference type="InterPro" id="IPR035906">
    <property type="entry name" value="MetI-like_sf"/>
</dbReference>
<comment type="similarity">
    <text evidence="2">Belongs to the binding-protein-dependent transport system permease family. HisMQ subfamily.</text>
</comment>
<dbReference type="STRING" id="1902579.BHV28_05310"/>
<gene>
    <name evidence="10" type="primary">gltJ1</name>
    <name evidence="10" type="ORF">BHV28_05310</name>
</gene>
<dbReference type="GO" id="GO:0006865">
    <property type="term" value="P:amino acid transport"/>
    <property type="evidence" value="ECO:0007669"/>
    <property type="project" value="TreeGrafter"/>
</dbReference>
<reference evidence="10 11" key="1">
    <citation type="journal article" date="2010" name="Science">
        <title>Genomic comparison of the ants Camponotus floridanus and Harpegnathos saltator.</title>
        <authorList>
            <person name="Bonasio R."/>
            <person name="Zhang G."/>
            <person name="Ye C."/>
            <person name="Mutti N.S."/>
            <person name="Fang X."/>
            <person name="Qin N."/>
            <person name="Donahue G."/>
            <person name="Yang P."/>
            <person name="Li Q."/>
            <person name="Li C."/>
            <person name="Zhang P."/>
            <person name="Huang Z."/>
            <person name="Berger S.L."/>
            <person name="Reinberg D."/>
            <person name="Wang J."/>
            <person name="Liebig J."/>
        </authorList>
    </citation>
    <scope>NUCLEOTIDE SEQUENCE [LARGE SCALE GENOMIC DNA]</scope>
    <source>
        <strain evidence="10 11">Hsal</strain>
    </source>
</reference>
<evidence type="ECO:0000256" key="5">
    <source>
        <dbReference type="ARBA" id="ARBA00022692"/>
    </source>
</evidence>
<dbReference type="GO" id="GO:0022857">
    <property type="term" value="F:transmembrane transporter activity"/>
    <property type="evidence" value="ECO:0007669"/>
    <property type="project" value="InterPro"/>
</dbReference>
<dbReference type="NCBIfam" id="TIGR01726">
    <property type="entry name" value="HEQRo_perm_3TM"/>
    <property type="match status" value="1"/>
</dbReference>
<dbReference type="InterPro" id="IPR043429">
    <property type="entry name" value="ArtM/GltK/GlnP/TcyL/YhdX-like"/>
</dbReference>
<evidence type="ECO:0000256" key="4">
    <source>
        <dbReference type="ARBA" id="ARBA00022475"/>
    </source>
</evidence>
<dbReference type="InterPro" id="IPR000515">
    <property type="entry name" value="MetI-like"/>
</dbReference>
<feature type="transmembrane region" description="Helical" evidence="8">
    <location>
        <begin position="75"/>
        <end position="100"/>
    </location>
</feature>
<keyword evidence="7 8" id="KW-0472">Membrane</keyword>
<name>A0A1U9JTP4_9HYPH</name>
<feature type="transmembrane region" description="Helical" evidence="8">
    <location>
        <begin position="41"/>
        <end position="63"/>
    </location>
</feature>
<evidence type="ECO:0000313" key="11">
    <source>
        <dbReference type="Proteomes" id="UP000188912"/>
    </source>
</evidence>
<sequence length="259" mass="28734">MALDFSFLCKDIDDFYGPPVAGCFGYAADGVTTYLQQLISAFGNTAFLAIAALLVAIIAGFIIGTLKTLPNQKVIPFFATCWIEIFRNIPLLVMIFLWYFVIPDMFPLIKEFVKQYPSSSLYLVILALGFFTSARIAEQVRTGIQSTPTGQRYAAQALGFTTLQTYRYVLLPRTLRTIMPPLTSESMGIVKNSAAAIGVSVAELMAFVNQAVEETSKSYEIFLIATVLYVLLALVVFIFMSLLQHMLTIPDNRNREKAA</sequence>
<dbReference type="PANTHER" id="PTHR30614">
    <property type="entry name" value="MEMBRANE COMPONENT OF AMINO ACID ABC TRANSPORTER"/>
    <property type="match status" value="1"/>
</dbReference>
<keyword evidence="11" id="KW-1185">Reference proteome</keyword>
<feature type="transmembrane region" description="Helical" evidence="8">
    <location>
        <begin position="120"/>
        <end position="137"/>
    </location>
</feature>
<evidence type="ECO:0000256" key="8">
    <source>
        <dbReference type="RuleBase" id="RU363032"/>
    </source>
</evidence>
<evidence type="ECO:0000259" key="9">
    <source>
        <dbReference type="PROSITE" id="PS50928"/>
    </source>
</evidence>
<dbReference type="AlphaFoldDB" id="A0A1U9JTP4"/>
<feature type="domain" description="ABC transmembrane type-1" evidence="9">
    <location>
        <begin position="42"/>
        <end position="240"/>
    </location>
</feature>
<dbReference type="GO" id="GO:0043190">
    <property type="term" value="C:ATP-binding cassette (ABC) transporter complex"/>
    <property type="evidence" value="ECO:0007669"/>
    <property type="project" value="InterPro"/>
</dbReference>
<evidence type="ECO:0000313" key="10">
    <source>
        <dbReference type="EMBL" id="AQS41238.1"/>
    </source>
</evidence>
<evidence type="ECO:0000256" key="7">
    <source>
        <dbReference type="ARBA" id="ARBA00023136"/>
    </source>
</evidence>
<dbReference type="PROSITE" id="PS50928">
    <property type="entry name" value="ABC_TM1"/>
    <property type="match status" value="1"/>
</dbReference>
<feature type="transmembrane region" description="Helical" evidence="8">
    <location>
        <begin position="221"/>
        <end position="243"/>
    </location>
</feature>
<accession>A0A1U9JTP4</accession>
<dbReference type="InterPro" id="IPR010065">
    <property type="entry name" value="AA_ABC_transptr_permease_3TM"/>
</dbReference>
<dbReference type="CDD" id="cd06261">
    <property type="entry name" value="TM_PBP2"/>
    <property type="match status" value="1"/>
</dbReference>
<keyword evidence="5 8" id="KW-0812">Transmembrane</keyword>
<evidence type="ECO:0000256" key="6">
    <source>
        <dbReference type="ARBA" id="ARBA00022989"/>
    </source>
</evidence>
<dbReference type="Pfam" id="PF00528">
    <property type="entry name" value="BPD_transp_1"/>
    <property type="match status" value="1"/>
</dbReference>
<evidence type="ECO:0000256" key="1">
    <source>
        <dbReference type="ARBA" id="ARBA00004429"/>
    </source>
</evidence>
<dbReference type="Proteomes" id="UP000188912">
    <property type="component" value="Chromosome"/>
</dbReference>
<keyword evidence="4" id="KW-1003">Cell membrane</keyword>
<keyword evidence="3 8" id="KW-0813">Transport</keyword>
<dbReference type="KEGG" id="thd:BHV28_05310"/>